<dbReference type="Proteomes" id="UP000464669">
    <property type="component" value="Segment"/>
</dbReference>
<proteinExistence type="predicted"/>
<name>A0A6B7ZF78_9CAUD</name>
<accession>A0A6B7ZF78</accession>
<keyword evidence="2" id="KW-1185">Reference proteome</keyword>
<sequence length="131" mass="14735">MFKSIWKTIVNAIKVAKAFITGNVCKNMSSPVVNSREDMIVVNKGDKLKLLPWLLGLYRNNDFDSSYAYGKELKKRMSIDIASCMATGVIWFAGMMFNLPFNTVIFIIIYAANLARLMVRNMKLAQAAIDA</sequence>
<evidence type="ECO:0000313" key="2">
    <source>
        <dbReference type="Proteomes" id="UP000464669"/>
    </source>
</evidence>
<reference evidence="1 2" key="1">
    <citation type="submission" date="2019-11" db="EMBL/GenBank/DDBJ databases">
        <authorList>
            <person name="Lewis R."/>
            <person name="Clooney A.G."/>
            <person name="Stockdale S.R."/>
            <person name="Buttimer C."/>
            <person name="Draper L.A."/>
            <person name="Ross R.P."/>
            <person name="Hill C."/>
        </authorList>
    </citation>
    <scope>NUCLEOTIDE SEQUENCE [LARGE SCALE GENOMIC DNA]</scope>
</reference>
<gene>
    <name evidence="1" type="ORF">N1M2_169</name>
</gene>
<protein>
    <submittedName>
        <fullName evidence="1">Uncharacterized protein</fullName>
    </submittedName>
</protein>
<evidence type="ECO:0000313" key="1">
    <source>
        <dbReference type="EMBL" id="QGH72032.1"/>
    </source>
</evidence>
<dbReference type="EMBL" id="MN642089">
    <property type="protein sequence ID" value="QGH72032.1"/>
    <property type="molecule type" value="Genomic_DNA"/>
</dbReference>
<organism evidence="1 2">
    <name type="scientific">Klebsiella phage N1M2</name>
    <dbReference type="NCBI Taxonomy" id="2664939"/>
    <lineage>
        <taxon>Viruses</taxon>
        <taxon>Duplodnaviria</taxon>
        <taxon>Heunggongvirae</taxon>
        <taxon>Uroviricota</taxon>
        <taxon>Caudoviricetes</taxon>
        <taxon>Chimalliviridae</taxon>
        <taxon>Nimduovirus</taxon>
        <taxon>Nimduovirus N1M2</taxon>
    </lineage>
</organism>